<proteinExistence type="predicted"/>
<keyword evidence="3" id="KW-1185">Reference proteome</keyword>
<evidence type="ECO:0000313" key="1">
    <source>
        <dbReference type="EMBL" id="SIM63534.1"/>
    </source>
</evidence>
<evidence type="ECO:0008006" key="5">
    <source>
        <dbReference type="Google" id="ProtNLM"/>
    </source>
</evidence>
<dbReference type="RefSeq" id="WP_021790016.1">
    <property type="nucleotide sequence ID" value="NZ_LT671858.1"/>
</dbReference>
<sequence length="164" mass="19048">MDRELARKLISVVSQEKKNARSISGKDIVNILVYKRKFLKEESSVRFEDECVREGLLSREGDSFLINFNAPAEHVPIDLVIDEEELFQEQTRDASYLDRLLNAVVASGKLTKKEALERSKKQLENLKYVNMTIRLCSLMNDLYIDYSDIKKDMERDIFNLISLP</sequence>
<dbReference type="Proteomes" id="UP000195607">
    <property type="component" value="Chromosome I"/>
</dbReference>
<reference evidence="3" key="2">
    <citation type="submission" date="2016-06" db="EMBL/GenBank/DDBJ databases">
        <authorList>
            <person name="Toshchakov V.S."/>
        </authorList>
    </citation>
    <scope>NUCLEOTIDE SEQUENCE [LARGE SCALE GENOMIC DNA]</scope>
    <source>
        <strain>PM4 (JCM 30641</strain>
        <strain evidence="3">\VKM B-2940)</strain>
    </source>
</reference>
<dbReference type="InterPro" id="IPR018716">
    <property type="entry name" value="DUF2240"/>
</dbReference>
<dbReference type="KEGG" id="cdiv:CPM_1098"/>
<organism evidence="1 4">
    <name type="scientific">Cuniculiplasma divulgatum</name>
    <dbReference type="NCBI Taxonomy" id="1673428"/>
    <lineage>
        <taxon>Archaea</taxon>
        <taxon>Methanobacteriati</taxon>
        <taxon>Thermoplasmatota</taxon>
        <taxon>Thermoplasmata</taxon>
        <taxon>Thermoplasmatales</taxon>
        <taxon>Cuniculiplasmataceae</taxon>
        <taxon>Cuniculiplasma</taxon>
    </lineage>
</organism>
<dbReference type="AlphaFoldDB" id="A0A1N5US21"/>
<dbReference type="Pfam" id="PF09999">
    <property type="entry name" value="DUF2240"/>
    <property type="match status" value="1"/>
</dbReference>
<protein>
    <recommendedName>
        <fullName evidence="5">DUF2240 family protein</fullName>
    </recommendedName>
</protein>
<dbReference type="EMBL" id="LT671858">
    <property type="protein sequence ID" value="SIM63534.1"/>
    <property type="molecule type" value="Genomic_DNA"/>
</dbReference>
<gene>
    <name evidence="2" type="ORF">CPM_1098</name>
    <name evidence="1" type="ORF">CSP5_1094</name>
</gene>
<reference evidence="1 4" key="1">
    <citation type="submission" date="2016-04" db="EMBL/GenBank/DDBJ databases">
        <authorList>
            <person name="Evans L.H."/>
            <person name="Alamgir A."/>
            <person name="Owens N."/>
            <person name="Weber N.D."/>
            <person name="Virtaneva K."/>
            <person name="Barbian K."/>
            <person name="Babar A."/>
            <person name="Rosenke K."/>
        </authorList>
    </citation>
    <scope>NUCLEOTIDE SEQUENCE [LARGE SCALE GENOMIC DNA]</scope>
    <source>
        <strain evidence="1">S5</strain>
        <strain evidence="4">S5(T) (JCM 30642 \VKM B-2941)</strain>
    </source>
</reference>
<dbReference type="EMBL" id="LT719092">
    <property type="protein sequence ID" value="SJK84911.1"/>
    <property type="molecule type" value="Genomic_DNA"/>
</dbReference>
<dbReference type="Proteomes" id="UP000187822">
    <property type="component" value="Chromosome I"/>
</dbReference>
<evidence type="ECO:0000313" key="2">
    <source>
        <dbReference type="EMBL" id="SJK84911.1"/>
    </source>
</evidence>
<evidence type="ECO:0000313" key="4">
    <source>
        <dbReference type="Proteomes" id="UP000195607"/>
    </source>
</evidence>
<evidence type="ECO:0000313" key="3">
    <source>
        <dbReference type="Proteomes" id="UP000187822"/>
    </source>
</evidence>
<reference evidence="2" key="3">
    <citation type="submission" date="2016-06" db="EMBL/GenBank/DDBJ databases">
        <authorList>
            <person name="Olsen C.W."/>
            <person name="Carey S."/>
            <person name="Hinshaw L."/>
            <person name="Karasin A.I."/>
        </authorList>
    </citation>
    <scope>NUCLEOTIDE SEQUENCE [LARGE SCALE GENOMIC DNA]</scope>
    <source>
        <strain evidence="2">PM4</strain>
    </source>
</reference>
<dbReference type="GeneID" id="41588354"/>
<accession>A0A1N5US21</accession>
<name>A0A1N5US21_9ARCH</name>